<keyword evidence="2 7" id="KW-0645">Protease</keyword>
<evidence type="ECO:0000256" key="1">
    <source>
        <dbReference type="ARBA" id="ARBA00005228"/>
    </source>
</evidence>
<dbReference type="Pfam" id="PF02897">
    <property type="entry name" value="Peptidase_S9_N"/>
    <property type="match status" value="1"/>
</dbReference>
<feature type="domain" description="Peptidase S9 prolyl oligopeptidase catalytic" evidence="5">
    <location>
        <begin position="472"/>
        <end position="683"/>
    </location>
</feature>
<dbReference type="GO" id="GO:0004252">
    <property type="term" value="F:serine-type endopeptidase activity"/>
    <property type="evidence" value="ECO:0007669"/>
    <property type="project" value="UniProtKB-EC"/>
</dbReference>
<proteinExistence type="inferred from homology"/>
<gene>
    <name evidence="7" type="primary">ptrB</name>
    <name evidence="7" type="ORF">CALFYP1_02965</name>
</gene>
<dbReference type="InterPro" id="IPR029058">
    <property type="entry name" value="AB_hydrolase_fold"/>
</dbReference>
<dbReference type="PRINTS" id="PR00862">
    <property type="entry name" value="PROLIGOPTASE"/>
</dbReference>
<evidence type="ECO:0000259" key="6">
    <source>
        <dbReference type="Pfam" id="PF02897"/>
    </source>
</evidence>
<dbReference type="AlphaFoldDB" id="A0A6N2U9W7"/>
<dbReference type="SUPFAM" id="SSF50993">
    <property type="entry name" value="Peptidase/esterase 'gauge' domain"/>
    <property type="match status" value="1"/>
</dbReference>
<evidence type="ECO:0000256" key="3">
    <source>
        <dbReference type="ARBA" id="ARBA00022801"/>
    </source>
</evidence>
<dbReference type="EC" id="3.4.21.83" evidence="7"/>
<accession>A0A6N2U9W7</accession>
<reference evidence="7" key="1">
    <citation type="submission" date="2019-11" db="EMBL/GenBank/DDBJ databases">
        <authorList>
            <person name="Feng L."/>
        </authorList>
    </citation>
    <scope>NUCLEOTIDE SEQUENCE</scope>
    <source>
        <strain evidence="7">CAmalonaticusLFYP1</strain>
    </source>
</reference>
<dbReference type="PANTHER" id="PTHR11757">
    <property type="entry name" value="PROTEASE FAMILY S9A OLIGOPEPTIDASE"/>
    <property type="match status" value="1"/>
</dbReference>
<dbReference type="SUPFAM" id="SSF53474">
    <property type="entry name" value="alpha/beta-Hydrolases"/>
    <property type="match status" value="1"/>
</dbReference>
<keyword evidence="4" id="KW-0720">Serine protease</keyword>
<dbReference type="InterPro" id="IPR001375">
    <property type="entry name" value="Peptidase_S9_cat"/>
</dbReference>
<dbReference type="Gene3D" id="2.130.10.120">
    <property type="entry name" value="Prolyl oligopeptidase, N-terminal domain"/>
    <property type="match status" value="1"/>
</dbReference>
<feature type="domain" description="Peptidase S9A N-terminal" evidence="6">
    <location>
        <begin position="12"/>
        <end position="412"/>
    </location>
</feature>
<name>A0A6N2U9W7_CITAM</name>
<dbReference type="PROSITE" id="PS00708">
    <property type="entry name" value="PRO_ENDOPEP_SER"/>
    <property type="match status" value="1"/>
</dbReference>
<evidence type="ECO:0000259" key="5">
    <source>
        <dbReference type="Pfam" id="PF00326"/>
    </source>
</evidence>
<dbReference type="InterPro" id="IPR051543">
    <property type="entry name" value="Serine_Peptidase_S9A"/>
</dbReference>
<evidence type="ECO:0000256" key="4">
    <source>
        <dbReference type="ARBA" id="ARBA00022825"/>
    </source>
</evidence>
<keyword evidence="3 7" id="KW-0378">Hydrolase</keyword>
<dbReference type="Gene3D" id="3.40.50.1820">
    <property type="entry name" value="alpha/beta hydrolase"/>
    <property type="match status" value="1"/>
</dbReference>
<dbReference type="Pfam" id="PF00326">
    <property type="entry name" value="Peptidase_S9"/>
    <property type="match status" value="1"/>
</dbReference>
<dbReference type="InterPro" id="IPR002471">
    <property type="entry name" value="Pept_S9_AS"/>
</dbReference>
<dbReference type="GO" id="GO:0006508">
    <property type="term" value="P:proteolysis"/>
    <property type="evidence" value="ECO:0007669"/>
    <property type="project" value="UniProtKB-KW"/>
</dbReference>
<sequence length="700" mass="80996">MYKDERNRHMLPKANRIPYAMTVHGDTRIDNYYWLRDDTRSQPEVLDYLQQENRYGHQVMSTQQALQDRVLKEIIDRIPPRDTSAPYVKNGYRYRHLYEPGCEYAIYQRQSALSEEWDDWETLLDGNKRAAHSEFYTLGRLAITPDNTIMALAEDYLSRRQYGIRFRNLENGNWYPEMLDNVAPEFVWANDSLTFYYVRKHATTLLPYQVWRHTVGTPSADDELIYEEKDDTFYVSLHKTTSQHYLVIHLASATTSEVLLLDAELADAEPFIFLPRRKDHEYSLDHYQHKFYLRSNREGKNFGLYRTRVRDEKQWETLIPAREAIMLEGFTLFTDWLVVEERQRGLTSLRQINRKTREVVGIAFDDPAYVTWLAYNPEPETSRLRYGYSSMTTPDTLFELDMDTGERRVIKQTEVPGFDAANYRSEHLWITARDGVEVPVSLVYHQKYFRKGQNPLLVYGYGSYGASMDADFSSSRLSLLDRGFVYAIVHVRGGSELGQQWYEDGKFLKKRNTFNDYLDACDALIAQGYGSPSLCYGMGGSAGGMLMGVAINERPERFHGVVAQVPFVDVVTTMLDESIPLTTGEFEEWGNPKDPQYYAYMKSYSPYDNVRAQAYPHLLVTTGLHDSQVQYWEPAKWVAKLRELKTDDHLLLLCTDMDSGHGGKSGRYKSWEGVALEFAFLIGLAQGTLPGNDAVQALSR</sequence>
<evidence type="ECO:0000256" key="2">
    <source>
        <dbReference type="ARBA" id="ARBA00022670"/>
    </source>
</evidence>
<organism evidence="7">
    <name type="scientific">Citrobacter amalonaticus</name>
    <dbReference type="NCBI Taxonomy" id="35703"/>
    <lineage>
        <taxon>Bacteria</taxon>
        <taxon>Pseudomonadati</taxon>
        <taxon>Pseudomonadota</taxon>
        <taxon>Gammaproteobacteria</taxon>
        <taxon>Enterobacterales</taxon>
        <taxon>Enterobacteriaceae</taxon>
        <taxon>Citrobacter</taxon>
    </lineage>
</organism>
<dbReference type="InterPro" id="IPR023302">
    <property type="entry name" value="Pept_S9A_N"/>
</dbReference>
<comment type="similarity">
    <text evidence="1">Belongs to the peptidase S9A family.</text>
</comment>
<dbReference type="InterPro" id="IPR002470">
    <property type="entry name" value="Peptidase_S9A"/>
</dbReference>
<protein>
    <submittedName>
        <fullName evidence="7">Protease 2</fullName>
        <ecNumber evidence="7">3.4.21.83</ecNumber>
    </submittedName>
</protein>
<dbReference type="PANTHER" id="PTHR11757:SF19">
    <property type="entry name" value="PROLYL ENDOPEPTIDASE-LIKE"/>
    <property type="match status" value="1"/>
</dbReference>
<dbReference type="NCBIfam" id="NF007511">
    <property type="entry name" value="PRK10115.1"/>
    <property type="match status" value="1"/>
</dbReference>
<dbReference type="FunFam" id="3.40.50.1820:FF:000005">
    <property type="entry name" value="Prolyl endopeptidase"/>
    <property type="match status" value="1"/>
</dbReference>
<dbReference type="EMBL" id="CACRTI010000004">
    <property type="protein sequence ID" value="VYT14955.1"/>
    <property type="molecule type" value="Genomic_DNA"/>
</dbReference>
<evidence type="ECO:0000313" key="7">
    <source>
        <dbReference type="EMBL" id="VYT14955.1"/>
    </source>
</evidence>